<accession>A0A426X641</accession>
<sequence>FEISSCTAQYGRYIPVRQFTVTWTARYGAVPPATGRYRQKSTIGGRLREKSIIGGRLKEIGNRRKREEEEEEKKKRRRNRTSTVAALRSPAPRRRPRVARALSHPTLAGDFSPARGDGTSPRTGRKIKATSPLF</sequence>
<name>A0A426X641_ENSVE</name>
<comment type="caution">
    <text evidence="2">The sequence shown here is derived from an EMBL/GenBank/DDBJ whole genome shotgun (WGS) entry which is preliminary data.</text>
</comment>
<evidence type="ECO:0000313" key="3">
    <source>
        <dbReference type="Proteomes" id="UP000287651"/>
    </source>
</evidence>
<dbReference type="Proteomes" id="UP000287651">
    <property type="component" value="Unassembled WGS sequence"/>
</dbReference>
<evidence type="ECO:0000313" key="2">
    <source>
        <dbReference type="EMBL" id="RRT34910.1"/>
    </source>
</evidence>
<feature type="region of interest" description="Disordered" evidence="1">
    <location>
        <begin position="54"/>
        <end position="134"/>
    </location>
</feature>
<dbReference type="AlphaFoldDB" id="A0A426X641"/>
<feature type="compositionally biased region" description="Basic and acidic residues" evidence="1">
    <location>
        <begin position="54"/>
        <end position="67"/>
    </location>
</feature>
<feature type="non-terminal residue" evidence="2">
    <location>
        <position position="1"/>
    </location>
</feature>
<reference evidence="2 3" key="1">
    <citation type="journal article" date="2014" name="Agronomy (Basel)">
        <title>A Draft Genome Sequence for Ensete ventricosum, the Drought-Tolerant Tree Against Hunger.</title>
        <authorList>
            <person name="Harrison J."/>
            <person name="Moore K.A."/>
            <person name="Paszkiewicz K."/>
            <person name="Jones T."/>
            <person name="Grant M."/>
            <person name="Ambacheew D."/>
            <person name="Muzemil S."/>
            <person name="Studholme D.J."/>
        </authorList>
    </citation>
    <scope>NUCLEOTIDE SEQUENCE [LARGE SCALE GENOMIC DNA]</scope>
</reference>
<evidence type="ECO:0000256" key="1">
    <source>
        <dbReference type="SAM" id="MobiDB-lite"/>
    </source>
</evidence>
<proteinExistence type="predicted"/>
<protein>
    <submittedName>
        <fullName evidence="2">Uncharacterized protein</fullName>
    </submittedName>
</protein>
<dbReference type="EMBL" id="AMZH03025861">
    <property type="protein sequence ID" value="RRT34910.1"/>
    <property type="molecule type" value="Genomic_DNA"/>
</dbReference>
<gene>
    <name evidence="2" type="ORF">B296_00051397</name>
</gene>
<organism evidence="2 3">
    <name type="scientific">Ensete ventricosum</name>
    <name type="common">Abyssinian banana</name>
    <name type="synonym">Musa ensete</name>
    <dbReference type="NCBI Taxonomy" id="4639"/>
    <lineage>
        <taxon>Eukaryota</taxon>
        <taxon>Viridiplantae</taxon>
        <taxon>Streptophyta</taxon>
        <taxon>Embryophyta</taxon>
        <taxon>Tracheophyta</taxon>
        <taxon>Spermatophyta</taxon>
        <taxon>Magnoliopsida</taxon>
        <taxon>Liliopsida</taxon>
        <taxon>Zingiberales</taxon>
        <taxon>Musaceae</taxon>
        <taxon>Ensete</taxon>
    </lineage>
</organism>